<dbReference type="InterPro" id="IPR011006">
    <property type="entry name" value="CheY-like_superfamily"/>
</dbReference>
<dbReference type="AlphaFoldDB" id="A0AAD0L1A1"/>
<dbReference type="RefSeq" id="WP_249547343.1">
    <property type="nucleotide sequence ID" value="NZ_JAMDJA010000024.1"/>
</dbReference>
<organism evidence="1 2">
    <name type="scientific">Streptococcus suis</name>
    <dbReference type="NCBI Taxonomy" id="1307"/>
    <lineage>
        <taxon>Bacteria</taxon>
        <taxon>Bacillati</taxon>
        <taxon>Bacillota</taxon>
        <taxon>Bacilli</taxon>
        <taxon>Lactobacillales</taxon>
        <taxon>Streptococcaceae</taxon>
        <taxon>Streptococcus</taxon>
    </lineage>
</organism>
<dbReference type="Gene3D" id="3.40.50.2300">
    <property type="match status" value="1"/>
</dbReference>
<sequence>MVYKILFVEDDQQLIESLKSTVNRIRREDLLEFKIEFANSVNKAVELLSTEIDYVIIDIKLDGEETGDVLVDKLTREYRIPAYVVSGTPEKIDSPYITVYKKGEKEYGSLLKDIAQEIDTGLFKVIGNRGIIEESMNNFFWERLYKNIELWKKISSERNSGETEKIILRYTLAHLQELLDQEIVTYEPLEMYIQSQKTDLNQFKTGEVVYNIDKKKYYIVLSPACDLVLRNGRPKVDNIILVEILDADVIFKEKTEVISQKKKKKRVIEDLLKNNFSNNLYWLPENSFYPEFKGGFIDFRNVFPTQYDDLVSNEFELKFKLQENFVKNVLSQFSVYYGRQGQPDFNFSKLTQDIIDKVGSYPDVEHS</sequence>
<evidence type="ECO:0008006" key="3">
    <source>
        <dbReference type="Google" id="ProtNLM"/>
    </source>
</evidence>
<name>A0AAD0L1A1_STRSU</name>
<evidence type="ECO:0000313" key="1">
    <source>
        <dbReference type="EMBL" id="AWX96483.1"/>
    </source>
</evidence>
<evidence type="ECO:0000313" key="2">
    <source>
        <dbReference type="Proteomes" id="UP000250181"/>
    </source>
</evidence>
<reference evidence="1 2" key="1">
    <citation type="submission" date="2016-10" db="EMBL/GenBank/DDBJ databases">
        <authorList>
            <person name="Zou G."/>
            <person name="Zhou R."/>
        </authorList>
    </citation>
    <scope>NUCLEOTIDE SEQUENCE [LARGE SCALE GENOMIC DNA]</scope>
    <source>
        <strain evidence="1 2">0061</strain>
    </source>
</reference>
<dbReference type="EMBL" id="CP017666">
    <property type="protein sequence ID" value="AWX96483.1"/>
    <property type="molecule type" value="Genomic_DNA"/>
</dbReference>
<protein>
    <recommendedName>
        <fullName evidence="3">Response regulator</fullName>
    </recommendedName>
</protein>
<proteinExistence type="predicted"/>
<gene>
    <name evidence="1" type="ORF">BKM66_02395</name>
</gene>
<dbReference type="SUPFAM" id="SSF52172">
    <property type="entry name" value="CheY-like"/>
    <property type="match status" value="1"/>
</dbReference>
<dbReference type="Proteomes" id="UP000250181">
    <property type="component" value="Chromosome"/>
</dbReference>
<accession>A0AAD0L1A1</accession>